<dbReference type="AlphaFoldDB" id="A0A167CF42"/>
<dbReference type="RefSeq" id="WP_063364549.1">
    <property type="nucleotide sequence ID" value="NZ_AQHB01000039.1"/>
</dbReference>
<dbReference type="PATRIC" id="fig|1365250.3.peg.250"/>
<dbReference type="InterPro" id="IPR036869">
    <property type="entry name" value="J_dom_sf"/>
</dbReference>
<sequence length="209" mass="23849">MSIDPWKVLELEPTSDLQKIEAAYQHKLAQLDSESEQVSEEQTTALNQAYQAALQTLKQPFKPAETSLSHPLFTEFNEDLTALLSNDLRRNQLTAWQLLVDHPAGQEHALRDDLSALIFDQILHYQKTCEDDKQLISSEILIYLTEQLEWTTREDLRARYGDNFYYRMTQQRLPEPEAIAEPIGDTGNLANIFIGLTIVCAIGLLMISV</sequence>
<keyword evidence="2" id="KW-1133">Transmembrane helix</keyword>
<name>A0A167CF42_9GAMM</name>
<evidence type="ECO:0000256" key="2">
    <source>
        <dbReference type="SAM" id="Phobius"/>
    </source>
</evidence>
<evidence type="ECO:0000256" key="1">
    <source>
        <dbReference type="ARBA" id="ARBA00023186"/>
    </source>
</evidence>
<evidence type="ECO:0008006" key="5">
    <source>
        <dbReference type="Google" id="ProtNLM"/>
    </source>
</evidence>
<reference evidence="3 4" key="1">
    <citation type="submission" date="2013-07" db="EMBL/GenBank/DDBJ databases">
        <title>Comparative Genomic and Metabolomic Analysis of Twelve Strains of Pseudoalteromonas luteoviolacea.</title>
        <authorList>
            <person name="Vynne N.G."/>
            <person name="Mansson M."/>
            <person name="Gram L."/>
        </authorList>
    </citation>
    <scope>NUCLEOTIDE SEQUENCE [LARGE SCALE GENOMIC DNA]</scope>
    <source>
        <strain evidence="3 4">DSM 6061</strain>
    </source>
</reference>
<protein>
    <recommendedName>
        <fullName evidence="5">J domain-containing protein</fullName>
    </recommendedName>
</protein>
<keyword evidence="4" id="KW-1185">Reference proteome</keyword>
<gene>
    <name evidence="3" type="ORF">N475_06830</name>
</gene>
<dbReference type="SUPFAM" id="SSF46565">
    <property type="entry name" value="Chaperone J-domain"/>
    <property type="match status" value="1"/>
</dbReference>
<accession>A0A167CF42</accession>
<evidence type="ECO:0000313" key="4">
    <source>
        <dbReference type="Proteomes" id="UP000076643"/>
    </source>
</evidence>
<dbReference type="EMBL" id="AUYB01000013">
    <property type="protein sequence ID" value="KZN47590.1"/>
    <property type="molecule type" value="Genomic_DNA"/>
</dbReference>
<keyword evidence="1" id="KW-0143">Chaperone</keyword>
<feature type="transmembrane region" description="Helical" evidence="2">
    <location>
        <begin position="189"/>
        <end position="207"/>
    </location>
</feature>
<comment type="caution">
    <text evidence="3">The sequence shown here is derived from an EMBL/GenBank/DDBJ whole genome shotgun (WGS) entry which is preliminary data.</text>
</comment>
<keyword evidence="2" id="KW-0472">Membrane</keyword>
<organism evidence="3 4">
    <name type="scientific">Pseudoalteromonas luteoviolacea DSM 6061</name>
    <dbReference type="NCBI Taxonomy" id="1365250"/>
    <lineage>
        <taxon>Bacteria</taxon>
        <taxon>Pseudomonadati</taxon>
        <taxon>Pseudomonadota</taxon>
        <taxon>Gammaproteobacteria</taxon>
        <taxon>Alteromonadales</taxon>
        <taxon>Pseudoalteromonadaceae</taxon>
        <taxon>Pseudoalteromonas</taxon>
    </lineage>
</organism>
<dbReference type="Proteomes" id="UP000076643">
    <property type="component" value="Unassembled WGS sequence"/>
</dbReference>
<proteinExistence type="predicted"/>
<evidence type="ECO:0000313" key="3">
    <source>
        <dbReference type="EMBL" id="KZN47590.1"/>
    </source>
</evidence>
<keyword evidence="2" id="KW-0812">Transmembrane</keyword>